<dbReference type="PROSITE" id="PS51186">
    <property type="entry name" value="GNAT"/>
    <property type="match status" value="1"/>
</dbReference>
<protein>
    <recommendedName>
        <fullName evidence="4">N-acetyltransferase domain-containing protein</fullName>
    </recommendedName>
</protein>
<sequence length="176" mass="19462">MEQSVEITGQRGIVLRPLLPADAAALASIANDASIVPFIRDAFPHPYTIAHARNFIHFAAGDNHLKSWGIFENGQLAGVISVTLQDDIYRHSAEIGFWLGAAFRKRGIITEAIGLVCRYVFSQLPVVRIFAHVFIHNEASKKALLNNGFEIEGIRKKGSIKNKELIDDILMAKLKS</sequence>
<dbReference type="PANTHER" id="PTHR43792">
    <property type="entry name" value="GNAT FAMILY, PUTATIVE (AFU_ORTHOLOGUE AFUA_3G00765)-RELATED-RELATED"/>
    <property type="match status" value="1"/>
</dbReference>
<dbReference type="EMBL" id="LWBP01000001">
    <property type="protein sequence ID" value="OQP68568.1"/>
    <property type="molecule type" value="Genomic_DNA"/>
</dbReference>
<feature type="domain" description="N-acetyltransferase" evidence="4">
    <location>
        <begin position="13"/>
        <end position="176"/>
    </location>
</feature>
<dbReference type="Gene3D" id="3.40.630.30">
    <property type="match status" value="1"/>
</dbReference>
<dbReference type="SUPFAM" id="SSF55729">
    <property type="entry name" value="Acyl-CoA N-acyltransferases (Nat)"/>
    <property type="match status" value="1"/>
</dbReference>
<evidence type="ECO:0000256" key="2">
    <source>
        <dbReference type="ARBA" id="ARBA00023315"/>
    </source>
</evidence>
<keyword evidence="2" id="KW-0012">Acyltransferase</keyword>
<organism evidence="5 6">
    <name type="scientific">Niastella populi</name>
    <dbReference type="NCBI Taxonomy" id="550983"/>
    <lineage>
        <taxon>Bacteria</taxon>
        <taxon>Pseudomonadati</taxon>
        <taxon>Bacteroidota</taxon>
        <taxon>Chitinophagia</taxon>
        <taxon>Chitinophagales</taxon>
        <taxon>Chitinophagaceae</taxon>
        <taxon>Niastella</taxon>
    </lineage>
</organism>
<reference evidence="6" key="1">
    <citation type="submission" date="2016-04" db="EMBL/GenBank/DDBJ databases">
        <authorList>
            <person name="Chen L."/>
            <person name="Zhuang W."/>
            <person name="Wang G."/>
        </authorList>
    </citation>
    <scope>NUCLEOTIDE SEQUENCE [LARGE SCALE GENOMIC DNA]</scope>
    <source>
        <strain evidence="6">208</strain>
    </source>
</reference>
<keyword evidence="1" id="KW-0808">Transferase</keyword>
<dbReference type="InterPro" id="IPR051531">
    <property type="entry name" value="N-acetyltransferase"/>
</dbReference>
<dbReference type="AlphaFoldDB" id="A0A1V9GDN2"/>
<dbReference type="OrthoDB" id="9811523at2"/>
<dbReference type="Proteomes" id="UP000192276">
    <property type="component" value="Unassembled WGS sequence"/>
</dbReference>
<dbReference type="Pfam" id="PF13302">
    <property type="entry name" value="Acetyltransf_3"/>
    <property type="match status" value="1"/>
</dbReference>
<evidence type="ECO:0000256" key="3">
    <source>
        <dbReference type="ARBA" id="ARBA00038502"/>
    </source>
</evidence>
<dbReference type="RefSeq" id="WP_081159176.1">
    <property type="nucleotide sequence ID" value="NZ_LWBP01000001.1"/>
</dbReference>
<evidence type="ECO:0000313" key="6">
    <source>
        <dbReference type="Proteomes" id="UP000192276"/>
    </source>
</evidence>
<dbReference type="STRING" id="550983.A4R26_01845"/>
<keyword evidence="6" id="KW-1185">Reference proteome</keyword>
<accession>A0A1V9GDN2</accession>
<comment type="similarity">
    <text evidence="3">Belongs to the acetyltransferase family. RimJ subfamily.</text>
</comment>
<evidence type="ECO:0000256" key="1">
    <source>
        <dbReference type="ARBA" id="ARBA00022679"/>
    </source>
</evidence>
<dbReference type="PANTHER" id="PTHR43792:SF8">
    <property type="entry name" value="[RIBOSOMAL PROTEIN US5]-ALANINE N-ACETYLTRANSFERASE"/>
    <property type="match status" value="1"/>
</dbReference>
<evidence type="ECO:0000259" key="4">
    <source>
        <dbReference type="PROSITE" id="PS51186"/>
    </source>
</evidence>
<evidence type="ECO:0000313" key="5">
    <source>
        <dbReference type="EMBL" id="OQP68568.1"/>
    </source>
</evidence>
<gene>
    <name evidence="5" type="ORF">A4R26_01845</name>
</gene>
<dbReference type="InterPro" id="IPR016181">
    <property type="entry name" value="Acyl_CoA_acyltransferase"/>
</dbReference>
<dbReference type="InterPro" id="IPR000182">
    <property type="entry name" value="GNAT_dom"/>
</dbReference>
<dbReference type="GO" id="GO:0016747">
    <property type="term" value="F:acyltransferase activity, transferring groups other than amino-acyl groups"/>
    <property type="evidence" value="ECO:0007669"/>
    <property type="project" value="InterPro"/>
</dbReference>
<comment type="caution">
    <text evidence="5">The sequence shown here is derived from an EMBL/GenBank/DDBJ whole genome shotgun (WGS) entry which is preliminary data.</text>
</comment>
<name>A0A1V9GDN2_9BACT</name>
<proteinExistence type="inferred from homology"/>